<dbReference type="InterPro" id="IPR036485">
    <property type="entry name" value="Glu_synth_asu_C_sf"/>
</dbReference>
<dbReference type="SUPFAM" id="SSF69336">
    <property type="entry name" value="Alpha subunit of glutamate synthase, C-terminal domain"/>
    <property type="match status" value="1"/>
</dbReference>
<sequence>MQSCMVQQVDQLFSEVERANVLQFVTLAWTLSWKVLGKYLLGDSRLTCMCSDHGCEYMTGGRVVILGNTGRNFGAGMSGGIAYVYDPVGDFATKCNHAMIGLETIADPSDQASLRDLLQQHIEHTQSTVASAILADWSRTQHNFVKVMPHDYKKVVESLSVQAPEEPAQQTVMRL</sequence>
<organism evidence="2 3">
    <name type="scientific">Aphanomyces euteiches</name>
    <dbReference type="NCBI Taxonomy" id="100861"/>
    <lineage>
        <taxon>Eukaryota</taxon>
        <taxon>Sar</taxon>
        <taxon>Stramenopiles</taxon>
        <taxon>Oomycota</taxon>
        <taxon>Saprolegniomycetes</taxon>
        <taxon>Saprolegniales</taxon>
        <taxon>Verrucalvaceae</taxon>
        <taxon>Aphanomyces</taxon>
    </lineage>
</organism>
<dbReference type="InterPro" id="IPR002489">
    <property type="entry name" value="Glu_synth_asu_C"/>
</dbReference>
<dbReference type="AlphaFoldDB" id="A0A6G0WHE8"/>
<dbReference type="Pfam" id="PF01493">
    <property type="entry name" value="GXGXG"/>
    <property type="match status" value="1"/>
</dbReference>
<dbReference type="InterPro" id="IPR051394">
    <property type="entry name" value="Glutamate_Synthase"/>
</dbReference>
<dbReference type="EMBL" id="VJMJ01000213">
    <property type="protein sequence ID" value="KAF0726587.1"/>
    <property type="molecule type" value="Genomic_DNA"/>
</dbReference>
<feature type="domain" description="Glutamate synthase alpha subunit C-terminal" evidence="1">
    <location>
        <begin position="50"/>
        <end position="110"/>
    </location>
</feature>
<keyword evidence="3" id="KW-1185">Reference proteome</keyword>
<dbReference type="GO" id="GO:0016491">
    <property type="term" value="F:oxidoreductase activity"/>
    <property type="evidence" value="ECO:0007669"/>
    <property type="project" value="InterPro"/>
</dbReference>
<evidence type="ECO:0000313" key="2">
    <source>
        <dbReference type="EMBL" id="KAF0726587.1"/>
    </source>
</evidence>
<proteinExistence type="predicted"/>
<protein>
    <recommendedName>
        <fullName evidence="1">Glutamate synthase alpha subunit C-terminal domain-containing protein</fullName>
    </recommendedName>
</protein>
<gene>
    <name evidence="2" type="ORF">Ae201684_015210</name>
</gene>
<evidence type="ECO:0000313" key="3">
    <source>
        <dbReference type="Proteomes" id="UP000481153"/>
    </source>
</evidence>
<dbReference type="PANTHER" id="PTHR43100">
    <property type="entry name" value="GLUTAMATE SYNTHASE [NADPH] SMALL CHAIN"/>
    <property type="match status" value="1"/>
</dbReference>
<dbReference type="Gene3D" id="2.160.20.60">
    <property type="entry name" value="Glutamate synthase, alpha subunit, C-terminal domain"/>
    <property type="match status" value="1"/>
</dbReference>
<name>A0A6G0WHE8_9STRA</name>
<evidence type="ECO:0000259" key="1">
    <source>
        <dbReference type="Pfam" id="PF01493"/>
    </source>
</evidence>
<dbReference type="PANTHER" id="PTHR43100:SF1">
    <property type="entry name" value="GLUTAMATE SYNTHASE [NADPH] SMALL CHAIN"/>
    <property type="match status" value="1"/>
</dbReference>
<dbReference type="Proteomes" id="UP000481153">
    <property type="component" value="Unassembled WGS sequence"/>
</dbReference>
<accession>A0A6G0WHE8</accession>
<comment type="caution">
    <text evidence="2">The sequence shown here is derived from an EMBL/GenBank/DDBJ whole genome shotgun (WGS) entry which is preliminary data.</text>
</comment>
<reference evidence="2 3" key="1">
    <citation type="submission" date="2019-07" db="EMBL/GenBank/DDBJ databases">
        <title>Genomics analysis of Aphanomyces spp. identifies a new class of oomycete effector associated with host adaptation.</title>
        <authorList>
            <person name="Gaulin E."/>
        </authorList>
    </citation>
    <scope>NUCLEOTIDE SEQUENCE [LARGE SCALE GENOMIC DNA]</scope>
    <source>
        <strain evidence="2 3">ATCC 201684</strain>
    </source>
</reference>
<dbReference type="VEuPathDB" id="FungiDB:AeMF1_004093"/>